<dbReference type="EMBL" id="JAVRAA010000008">
    <property type="protein sequence ID" value="MDT0338463.1"/>
    <property type="molecule type" value="Genomic_DNA"/>
</dbReference>
<gene>
    <name evidence="4" type="ORF">RJN63_16610</name>
</gene>
<keyword evidence="3" id="KW-0472">Membrane</keyword>
<feature type="compositionally biased region" description="Polar residues" evidence="2">
    <location>
        <begin position="72"/>
        <end position="82"/>
    </location>
</feature>
<organism evidence="4">
    <name type="scientific">Herbaspirillum huttiense subsp. nephrolepidis</name>
    <dbReference type="NCBI Taxonomy" id="3075126"/>
    <lineage>
        <taxon>Bacteria</taxon>
        <taxon>Pseudomonadati</taxon>
        <taxon>Pseudomonadota</taxon>
        <taxon>Betaproteobacteria</taxon>
        <taxon>Burkholderiales</taxon>
        <taxon>Oxalobacteraceae</taxon>
        <taxon>Herbaspirillum</taxon>
    </lineage>
</organism>
<evidence type="ECO:0000256" key="3">
    <source>
        <dbReference type="SAM" id="Phobius"/>
    </source>
</evidence>
<reference evidence="4" key="1">
    <citation type="submission" date="2023-02" db="EMBL/GenBank/DDBJ databases">
        <title>Description of Herbaspirillum huttiense subsp. nephrolepsisexaltata and Herbaspirillum huttiense subsp. lycopersicon.</title>
        <authorList>
            <person name="Poudel M."/>
            <person name="Sharma A."/>
            <person name="Goss E."/>
            <person name="Tapia J.H."/>
            <person name="Harmon C.M."/>
            <person name="Jones J.B."/>
        </authorList>
    </citation>
    <scope>NUCLEOTIDE SEQUENCE</scope>
    <source>
        <strain evidence="4">NC40101</strain>
    </source>
</reference>
<feature type="transmembrane region" description="Helical" evidence="3">
    <location>
        <begin position="24"/>
        <end position="44"/>
    </location>
</feature>
<evidence type="ECO:0000256" key="1">
    <source>
        <dbReference type="SAM" id="Coils"/>
    </source>
</evidence>
<keyword evidence="1" id="KW-0175">Coiled coil</keyword>
<dbReference type="AlphaFoldDB" id="A0AAE4GCL1"/>
<accession>A0AAE4GCL1</accession>
<feature type="region of interest" description="Disordered" evidence="2">
    <location>
        <begin position="126"/>
        <end position="153"/>
    </location>
</feature>
<dbReference type="RefSeq" id="WP_310835825.1">
    <property type="nucleotide sequence ID" value="NZ_JAVLSM010000002.1"/>
</dbReference>
<comment type="caution">
    <text evidence="4">The sequence shown here is derived from an EMBL/GenBank/DDBJ whole genome shotgun (WGS) entry which is preliminary data.</text>
</comment>
<feature type="coiled-coil region" evidence="1">
    <location>
        <begin position="82"/>
        <end position="120"/>
    </location>
</feature>
<evidence type="ECO:0000256" key="2">
    <source>
        <dbReference type="SAM" id="MobiDB-lite"/>
    </source>
</evidence>
<feature type="compositionally biased region" description="Polar residues" evidence="2">
    <location>
        <begin position="136"/>
        <end position="146"/>
    </location>
</feature>
<proteinExistence type="predicted"/>
<name>A0AAE4GCL1_9BURK</name>
<sequence>MAAPSADSDEQNFWPGYVDSMVNMVMYLLLLIAILAMAVMYFSMRARDEAFDAKSAEINVVGKPSNRAFPGANQQKPETPSSEELHAQLERLRQTLNENEIRYKADVAELKEKLRESDQRYKANGLAKIEKPNQKEPGNNMKSTPEANLAKEGASERVVDASGSAGSLPKGVEQFALRPSVLIVRFRPGTVDLSPDEAKRMNETFIKHFEWNASLEQNFTISSAAVEGLSESNRMAFYRVVAVRNHLLSIGVPAARIRQRIEPVPAARQSGTEGLEIRIQKTE</sequence>
<keyword evidence="3" id="KW-1133">Transmembrane helix</keyword>
<keyword evidence="3" id="KW-0812">Transmembrane</keyword>
<protein>
    <submittedName>
        <fullName evidence="4">Vesicle formation protein</fullName>
    </submittedName>
</protein>
<feature type="region of interest" description="Disordered" evidence="2">
    <location>
        <begin position="63"/>
        <end position="82"/>
    </location>
</feature>
<evidence type="ECO:0000313" key="4">
    <source>
        <dbReference type="EMBL" id="MDT0338463.1"/>
    </source>
</evidence>